<name>A0ABR5QSL7_9GAMM</name>
<comment type="caution">
    <text evidence="2">The sequence shown here is derived from an EMBL/GenBank/DDBJ whole genome shotgun (WGS) entry which is preliminary data.</text>
</comment>
<proteinExistence type="predicted"/>
<feature type="chain" id="PRO_5047090874" description="Lipoprotein" evidence="1">
    <location>
        <begin position="30"/>
        <end position="103"/>
    </location>
</feature>
<feature type="signal peptide" evidence="1">
    <location>
        <begin position="1"/>
        <end position="29"/>
    </location>
</feature>
<evidence type="ECO:0000313" key="2">
    <source>
        <dbReference type="EMBL" id="KTC75934.1"/>
    </source>
</evidence>
<keyword evidence="3" id="KW-1185">Reference proteome</keyword>
<sequence>MEGTIMNKLIFALAGLVSLMLSGCGTQNAFNETGSAVMGTGARVVSTTGTVVQKSGTVVVKGTRTLVGGVATATDRVIFQKKGVVYRDGHAYHIKNGHYVAAD</sequence>
<gene>
    <name evidence="2" type="ORF">Lbir_0003</name>
</gene>
<reference evidence="2 3" key="1">
    <citation type="submission" date="2015-11" db="EMBL/GenBank/DDBJ databases">
        <title>Genomic analysis of 38 Legionella species identifies large and diverse effector repertoires.</title>
        <authorList>
            <person name="Burstein D."/>
            <person name="Amaro F."/>
            <person name="Zusman T."/>
            <person name="Lifshitz Z."/>
            <person name="Cohen O."/>
            <person name="Gilbert J.A."/>
            <person name="Pupko T."/>
            <person name="Shuman H.A."/>
            <person name="Segal G."/>
        </authorList>
    </citation>
    <scope>NUCLEOTIDE SEQUENCE [LARGE SCALE GENOMIC DNA]</scope>
    <source>
        <strain evidence="2 3">CDC#1407-AL-14</strain>
    </source>
</reference>
<evidence type="ECO:0000313" key="3">
    <source>
        <dbReference type="Proteomes" id="UP000054735"/>
    </source>
</evidence>
<evidence type="ECO:0000256" key="1">
    <source>
        <dbReference type="SAM" id="SignalP"/>
    </source>
</evidence>
<organism evidence="2 3">
    <name type="scientific">Legionella birminghamensis</name>
    <dbReference type="NCBI Taxonomy" id="28083"/>
    <lineage>
        <taxon>Bacteria</taxon>
        <taxon>Pseudomonadati</taxon>
        <taxon>Pseudomonadota</taxon>
        <taxon>Gammaproteobacteria</taxon>
        <taxon>Legionellales</taxon>
        <taxon>Legionellaceae</taxon>
        <taxon>Legionella</taxon>
    </lineage>
</organism>
<keyword evidence="1" id="KW-0732">Signal</keyword>
<protein>
    <recommendedName>
        <fullName evidence="4">Lipoprotein</fullName>
    </recommendedName>
</protein>
<evidence type="ECO:0008006" key="4">
    <source>
        <dbReference type="Google" id="ProtNLM"/>
    </source>
</evidence>
<accession>A0ABR5QSL7</accession>
<dbReference type="EMBL" id="LNXT01000001">
    <property type="protein sequence ID" value="KTC75934.1"/>
    <property type="molecule type" value="Genomic_DNA"/>
</dbReference>
<dbReference type="Proteomes" id="UP000054735">
    <property type="component" value="Unassembled WGS sequence"/>
</dbReference>